<dbReference type="InterPro" id="IPR043725">
    <property type="entry name" value="DUF5667"/>
</dbReference>
<feature type="region of interest" description="Disordered" evidence="1">
    <location>
        <begin position="330"/>
        <end position="448"/>
    </location>
</feature>
<dbReference type="Pfam" id="PF18915">
    <property type="entry name" value="DUF5667"/>
    <property type="match status" value="1"/>
</dbReference>
<dbReference type="AlphaFoldDB" id="A0A1H0IJU9"/>
<keyword evidence="2" id="KW-0812">Transmembrane</keyword>
<dbReference type="STRING" id="310781.SAMN05216259_1099"/>
<proteinExistence type="predicted"/>
<feature type="region of interest" description="Disordered" evidence="1">
    <location>
        <begin position="1"/>
        <end position="103"/>
    </location>
</feature>
<feature type="transmembrane region" description="Helical" evidence="2">
    <location>
        <begin position="169"/>
        <end position="189"/>
    </location>
</feature>
<dbReference type="RefSeq" id="WP_093785936.1">
    <property type="nucleotide sequence ID" value="NZ_FNIE01000009.1"/>
</dbReference>
<name>A0A1H0IJU9_9ACTN</name>
<gene>
    <name evidence="4" type="ORF">SAMN05216259_1099</name>
</gene>
<keyword evidence="2" id="KW-1133">Transmembrane helix</keyword>
<feature type="compositionally biased region" description="Basic and acidic residues" evidence="1">
    <location>
        <begin position="330"/>
        <end position="343"/>
    </location>
</feature>
<evidence type="ECO:0000313" key="4">
    <source>
        <dbReference type="EMBL" id="SDO31754.1"/>
    </source>
</evidence>
<dbReference type="Proteomes" id="UP000199341">
    <property type="component" value="Unassembled WGS sequence"/>
</dbReference>
<evidence type="ECO:0000256" key="1">
    <source>
        <dbReference type="SAM" id="MobiDB-lite"/>
    </source>
</evidence>
<accession>A0A1H0IJU9</accession>
<organism evidence="4 5">
    <name type="scientific">Actinacidiphila guanduensis</name>
    <dbReference type="NCBI Taxonomy" id="310781"/>
    <lineage>
        <taxon>Bacteria</taxon>
        <taxon>Bacillati</taxon>
        <taxon>Actinomycetota</taxon>
        <taxon>Actinomycetes</taxon>
        <taxon>Kitasatosporales</taxon>
        <taxon>Streptomycetaceae</taxon>
        <taxon>Actinacidiphila</taxon>
    </lineage>
</organism>
<dbReference type="EMBL" id="FNIE01000009">
    <property type="protein sequence ID" value="SDO31754.1"/>
    <property type="molecule type" value="Genomic_DNA"/>
</dbReference>
<reference evidence="4 5" key="1">
    <citation type="submission" date="2016-10" db="EMBL/GenBank/DDBJ databases">
        <authorList>
            <person name="de Groot N.N."/>
        </authorList>
    </citation>
    <scope>NUCLEOTIDE SEQUENCE [LARGE SCALE GENOMIC DNA]</scope>
    <source>
        <strain evidence="4 5">CGMCC 4.2022</strain>
    </source>
</reference>
<evidence type="ECO:0000256" key="2">
    <source>
        <dbReference type="SAM" id="Phobius"/>
    </source>
</evidence>
<keyword evidence="5" id="KW-1185">Reference proteome</keyword>
<feature type="domain" description="DUF5667" evidence="3">
    <location>
        <begin position="193"/>
        <end position="308"/>
    </location>
</feature>
<evidence type="ECO:0000259" key="3">
    <source>
        <dbReference type="Pfam" id="PF18915"/>
    </source>
</evidence>
<evidence type="ECO:0000313" key="5">
    <source>
        <dbReference type="Proteomes" id="UP000199341"/>
    </source>
</evidence>
<feature type="compositionally biased region" description="Gly residues" evidence="1">
    <location>
        <begin position="347"/>
        <end position="357"/>
    </location>
</feature>
<sequence length="448" mass="45816">MIGQATAHRRANAFAQAIEDAGMDNGVHDQDRSEPGGTDGRPHGAHAARGPAQRTAPGPAHGPDHAQGGRQGGHQAGHQGSHASHAADRHADPEQGALVALAAALAEQPRPAMDPAAKSVQRAQLVAAMEQAIADGSFHAAGRVPEQRTESAPSGLRRLAPRSRLSRRLAVGGLAASVAAGAFGGVAAASTNALPGDSLYGLKRSMEDIKLDMAGSDTSRGKVYLDMAATRMQEARRLMDRGRGGPLDAESVAEVRKALSGMHQEASEGHRLLTEAYRKDGSLQPMEVLNSFSVDHRQSWSALRDKLPGQLTDVSEQVTSVFDAIDREVAPLPLPKKDDEGAKATHGSGGDDTGGTPSGASPSSRPSGTATPGGRAGSDDGSPTPSPTDSSPDSLIGGTGLLPTGPTVPTQPGTTPGETPDTPHSVVLPPLLPGLLPGLGLSSEEDKG</sequence>
<dbReference type="OrthoDB" id="3402808at2"/>
<feature type="compositionally biased region" description="Low complexity" evidence="1">
    <location>
        <begin position="401"/>
        <end position="423"/>
    </location>
</feature>
<protein>
    <recommendedName>
        <fullName evidence="3">DUF5667 domain-containing protein</fullName>
    </recommendedName>
</protein>
<keyword evidence="2" id="KW-0472">Membrane</keyword>
<feature type="compositionally biased region" description="Low complexity" evidence="1">
    <location>
        <begin position="358"/>
        <end position="394"/>
    </location>
</feature>